<dbReference type="GO" id="GO:0016887">
    <property type="term" value="F:ATP hydrolysis activity"/>
    <property type="evidence" value="ECO:0007669"/>
    <property type="project" value="InterPro"/>
</dbReference>
<comment type="subcellular location">
    <subcellularLocation>
        <location evidence="1">Cell membrane</location>
        <topology evidence="1">Multi-pass membrane protein</topology>
    </subcellularLocation>
</comment>
<feature type="transmembrane region" description="Helical" evidence="8">
    <location>
        <begin position="188"/>
        <end position="208"/>
    </location>
</feature>
<keyword evidence="7 8" id="KW-0472">Membrane</keyword>
<dbReference type="Proteomes" id="UP000199524">
    <property type="component" value="Chromosome I"/>
</dbReference>
<dbReference type="GO" id="GO:0005524">
    <property type="term" value="F:ATP binding"/>
    <property type="evidence" value="ECO:0007669"/>
    <property type="project" value="UniProtKB-KW"/>
</dbReference>
<dbReference type="GO" id="GO:0140359">
    <property type="term" value="F:ABC-type transporter activity"/>
    <property type="evidence" value="ECO:0007669"/>
    <property type="project" value="InterPro"/>
</dbReference>
<feature type="domain" description="ABC transmembrane type-1" evidence="10">
    <location>
        <begin position="57"/>
        <end position="330"/>
    </location>
</feature>
<dbReference type="SUPFAM" id="SSF90123">
    <property type="entry name" value="ABC transporter transmembrane region"/>
    <property type="match status" value="1"/>
</dbReference>
<dbReference type="AlphaFoldDB" id="A0A1H1X7R6"/>
<dbReference type="SUPFAM" id="SSF52540">
    <property type="entry name" value="P-loop containing nucleoside triphosphate hydrolases"/>
    <property type="match status" value="1"/>
</dbReference>
<sequence>MTSAVKTTARPSLAQLLLPYWVSQDRYWAWGLLATNLAINFGSVYVSLAAMRVVAKTTDALVARDWPTLWGALGLGLALGGTMVFLAIINYAVQDYLRIRWRTWMTHGFIHQWTADQRFYGIERDGLLGNADQRLAEDIDVFVQRALSLSVGTLTAVVNAFTFGAVLWSLSGTVEFDLAGTHYAIPGYLLYAALLYSLLGMLIAQWMGKPLIALNARKQTVEADFRALGMNLRENAEQIAFYRGGPQEGRRMMGQFREIQLNFVALVIRTSKLLVTNVTYFHVGSLVPTVLSMPRYLSGAASLGDITQVTASFERVHSSLNYFISCYVDFSIWLASANRLRDFKAALDKLQFNRTGIVFKHSSEAVLTASPLALEAPTGELLSHVAAIRIEPGQRWLIKGASGSGKSTLMRALSGLWPHGNGDITLPGSQATTLFVPQKSYIPEGSLKAALCYPDAEARFTTEQCSQALLDVGLTERAGSLSVCDDWQKVLSGGEQQRLAIARVLLQQPQFVFFDEATSGLDIASEHALYQVVFARLPNSAIISISHNRQLDSYYPYQLNLTCARHGVPA</sequence>
<dbReference type="CDD" id="cd03223">
    <property type="entry name" value="ABCD_peroxisomal_ALDP"/>
    <property type="match status" value="1"/>
</dbReference>
<dbReference type="Gene3D" id="1.20.1560.10">
    <property type="entry name" value="ABC transporter type 1, transmembrane domain"/>
    <property type="match status" value="1"/>
</dbReference>
<dbReference type="PROSITE" id="PS50929">
    <property type="entry name" value="ABC_TM1F"/>
    <property type="match status" value="1"/>
</dbReference>
<evidence type="ECO:0000256" key="1">
    <source>
        <dbReference type="ARBA" id="ARBA00004651"/>
    </source>
</evidence>
<keyword evidence="6 8" id="KW-1133">Transmembrane helix</keyword>
<dbReference type="RefSeq" id="WP_090207456.1">
    <property type="nucleotide sequence ID" value="NZ_LT629777.1"/>
</dbReference>
<dbReference type="InterPro" id="IPR011527">
    <property type="entry name" value="ABC1_TM_dom"/>
</dbReference>
<evidence type="ECO:0000256" key="6">
    <source>
        <dbReference type="ARBA" id="ARBA00022989"/>
    </source>
</evidence>
<dbReference type="Pfam" id="PF00005">
    <property type="entry name" value="ABC_tran"/>
    <property type="match status" value="1"/>
</dbReference>
<dbReference type="Pfam" id="PF06472">
    <property type="entry name" value="ABC_membrane_2"/>
    <property type="match status" value="1"/>
</dbReference>
<keyword evidence="3 8" id="KW-0812">Transmembrane</keyword>
<dbReference type="PANTHER" id="PTHR11384:SF59">
    <property type="entry name" value="LYSOSOMAL COBALAMIN TRANSPORTER ABCD4"/>
    <property type="match status" value="1"/>
</dbReference>
<dbReference type="InterPro" id="IPR017871">
    <property type="entry name" value="ABC_transporter-like_CS"/>
</dbReference>
<evidence type="ECO:0000256" key="4">
    <source>
        <dbReference type="ARBA" id="ARBA00022741"/>
    </source>
</evidence>
<proteinExistence type="predicted"/>
<dbReference type="EMBL" id="LT629777">
    <property type="protein sequence ID" value="SDT05337.1"/>
    <property type="molecule type" value="Genomic_DNA"/>
</dbReference>
<feature type="transmembrane region" description="Helical" evidence="8">
    <location>
        <begin position="146"/>
        <end position="168"/>
    </location>
</feature>
<feature type="transmembrane region" description="Helical" evidence="8">
    <location>
        <begin position="27"/>
        <end position="48"/>
    </location>
</feature>
<gene>
    <name evidence="11" type="ORF">SAMN05216598_3782</name>
</gene>
<evidence type="ECO:0000313" key="12">
    <source>
        <dbReference type="Proteomes" id="UP000199524"/>
    </source>
</evidence>
<dbReference type="PANTHER" id="PTHR11384">
    <property type="entry name" value="ATP-BINDING CASSETTE, SUB-FAMILY D MEMBER"/>
    <property type="match status" value="1"/>
</dbReference>
<evidence type="ECO:0000256" key="2">
    <source>
        <dbReference type="ARBA" id="ARBA00022448"/>
    </source>
</evidence>
<keyword evidence="5 11" id="KW-0067">ATP-binding</keyword>
<evidence type="ECO:0000256" key="8">
    <source>
        <dbReference type="SAM" id="Phobius"/>
    </source>
</evidence>
<dbReference type="PROSITE" id="PS50893">
    <property type="entry name" value="ABC_TRANSPORTER_2"/>
    <property type="match status" value="1"/>
</dbReference>
<keyword evidence="4" id="KW-0547">Nucleotide-binding</keyword>
<dbReference type="InterPro" id="IPR003439">
    <property type="entry name" value="ABC_transporter-like_ATP-bd"/>
</dbReference>
<keyword evidence="2" id="KW-0813">Transport</keyword>
<dbReference type="GO" id="GO:0005886">
    <property type="term" value="C:plasma membrane"/>
    <property type="evidence" value="ECO:0007669"/>
    <property type="project" value="UniProtKB-SubCell"/>
</dbReference>
<protein>
    <submittedName>
        <fullName evidence="11">Putative ATP-binding cassette transporter</fullName>
    </submittedName>
</protein>
<dbReference type="InterPro" id="IPR003593">
    <property type="entry name" value="AAA+_ATPase"/>
</dbReference>
<keyword evidence="12" id="KW-1185">Reference proteome</keyword>
<feature type="transmembrane region" description="Helical" evidence="8">
    <location>
        <begin position="68"/>
        <end position="93"/>
    </location>
</feature>
<dbReference type="InterPro" id="IPR050835">
    <property type="entry name" value="ABC_transporter_sub-D"/>
</dbReference>
<evidence type="ECO:0000313" key="11">
    <source>
        <dbReference type="EMBL" id="SDT05337.1"/>
    </source>
</evidence>
<dbReference type="InterPro" id="IPR036640">
    <property type="entry name" value="ABC1_TM_sf"/>
</dbReference>
<accession>A0A1H1X7R6</accession>
<organism evidence="11 12">
    <name type="scientific">Pseudomonas asplenii</name>
    <dbReference type="NCBI Taxonomy" id="53407"/>
    <lineage>
        <taxon>Bacteria</taxon>
        <taxon>Pseudomonadati</taxon>
        <taxon>Pseudomonadota</taxon>
        <taxon>Gammaproteobacteria</taxon>
        <taxon>Pseudomonadales</taxon>
        <taxon>Pseudomonadaceae</taxon>
        <taxon>Pseudomonas</taxon>
    </lineage>
</organism>
<dbReference type="Gene3D" id="3.40.50.300">
    <property type="entry name" value="P-loop containing nucleotide triphosphate hydrolases"/>
    <property type="match status" value="1"/>
</dbReference>
<dbReference type="PROSITE" id="PS00211">
    <property type="entry name" value="ABC_TRANSPORTER_1"/>
    <property type="match status" value="1"/>
</dbReference>
<dbReference type="SMART" id="SM00382">
    <property type="entry name" value="AAA"/>
    <property type="match status" value="1"/>
</dbReference>
<evidence type="ECO:0000259" key="10">
    <source>
        <dbReference type="PROSITE" id="PS50929"/>
    </source>
</evidence>
<dbReference type="GeneID" id="300208706"/>
<evidence type="ECO:0000259" key="9">
    <source>
        <dbReference type="PROSITE" id="PS50893"/>
    </source>
</evidence>
<reference evidence="12" key="1">
    <citation type="submission" date="2016-10" db="EMBL/GenBank/DDBJ databases">
        <authorList>
            <person name="Varghese N."/>
            <person name="Submissions S."/>
        </authorList>
    </citation>
    <scope>NUCLEOTIDE SEQUENCE [LARGE SCALE GENOMIC DNA]</scope>
    <source>
        <strain evidence="12">ATCC 23835</strain>
    </source>
</reference>
<dbReference type="InterPro" id="IPR027417">
    <property type="entry name" value="P-loop_NTPase"/>
</dbReference>
<evidence type="ECO:0000256" key="3">
    <source>
        <dbReference type="ARBA" id="ARBA00022692"/>
    </source>
</evidence>
<feature type="domain" description="ABC transporter" evidence="9">
    <location>
        <begin position="353"/>
        <end position="570"/>
    </location>
</feature>
<evidence type="ECO:0000256" key="7">
    <source>
        <dbReference type="ARBA" id="ARBA00023136"/>
    </source>
</evidence>
<name>A0A1H1X7R6_9PSED</name>
<evidence type="ECO:0000256" key="5">
    <source>
        <dbReference type="ARBA" id="ARBA00022840"/>
    </source>
</evidence>